<dbReference type="AlphaFoldDB" id="A0A4P6MX83"/>
<dbReference type="InterPro" id="IPR013328">
    <property type="entry name" value="6PGD_dom2"/>
</dbReference>
<keyword evidence="3" id="KW-1185">Reference proteome</keyword>
<dbReference type="SUPFAM" id="SSF48179">
    <property type="entry name" value="6-phosphogluconate dehydrogenase C-terminal domain-like"/>
    <property type="match status" value="1"/>
</dbReference>
<dbReference type="Proteomes" id="UP000290408">
    <property type="component" value="Chromosome"/>
</dbReference>
<organism evidence="2 3">
    <name type="scientific">Janibacter limosus</name>
    <dbReference type="NCBI Taxonomy" id="53458"/>
    <lineage>
        <taxon>Bacteria</taxon>
        <taxon>Bacillati</taxon>
        <taxon>Actinomycetota</taxon>
        <taxon>Actinomycetes</taxon>
        <taxon>Micrococcales</taxon>
        <taxon>Intrasporangiaceae</taxon>
        <taxon>Janibacter</taxon>
    </lineage>
</organism>
<dbReference type="KEGG" id="jli:EXU32_07110"/>
<name>A0A4P6MX83_9MICO</name>
<dbReference type="RefSeq" id="WP_130629271.1">
    <property type="nucleotide sequence ID" value="NZ_CP036164.1"/>
</dbReference>
<dbReference type="OrthoDB" id="9793586at2"/>
<reference evidence="2 3" key="1">
    <citation type="submission" date="2019-02" db="EMBL/GenBank/DDBJ databases">
        <title>Genomic data mining of an Antarctic deep-sea actinobacterium, Janibacterlimosus P3-3-X1.</title>
        <authorList>
            <person name="Liao L."/>
            <person name="Chen B."/>
        </authorList>
    </citation>
    <scope>NUCLEOTIDE SEQUENCE [LARGE SCALE GENOMIC DNA]</scope>
    <source>
        <strain evidence="2 3">P3-3-X1</strain>
    </source>
</reference>
<dbReference type="InterPro" id="IPR013752">
    <property type="entry name" value="KPA_reductase"/>
</dbReference>
<dbReference type="InterPro" id="IPR008927">
    <property type="entry name" value="6-PGluconate_DH-like_C_sf"/>
</dbReference>
<evidence type="ECO:0000313" key="3">
    <source>
        <dbReference type="Proteomes" id="UP000290408"/>
    </source>
</evidence>
<dbReference type="Pfam" id="PF08546">
    <property type="entry name" value="ApbA_C"/>
    <property type="match status" value="1"/>
</dbReference>
<accession>A0A4P6MX83</accession>
<feature type="domain" description="Ketopantoate reductase C-terminal" evidence="1">
    <location>
        <begin position="8"/>
        <end position="51"/>
    </location>
</feature>
<dbReference type="EMBL" id="CP036164">
    <property type="protein sequence ID" value="QBF46043.1"/>
    <property type="molecule type" value="Genomic_DNA"/>
</dbReference>
<sequence length="55" mass="5938">MLRGLPGTGQTSMLQDVLAGRPTEVDLFAGRVVALGEQHGIPTPYNQTMAWVLSR</sequence>
<dbReference type="Gene3D" id="1.10.1040.10">
    <property type="entry name" value="N-(1-d-carboxylethyl)-l-norvaline Dehydrogenase, domain 2"/>
    <property type="match status" value="1"/>
</dbReference>
<proteinExistence type="predicted"/>
<evidence type="ECO:0000259" key="1">
    <source>
        <dbReference type="Pfam" id="PF08546"/>
    </source>
</evidence>
<evidence type="ECO:0000313" key="2">
    <source>
        <dbReference type="EMBL" id="QBF46043.1"/>
    </source>
</evidence>
<protein>
    <recommendedName>
        <fullName evidence="1">Ketopantoate reductase C-terminal domain-containing protein</fullName>
    </recommendedName>
</protein>
<gene>
    <name evidence="2" type="ORF">EXU32_07110</name>
</gene>